<evidence type="ECO:0000313" key="9">
    <source>
        <dbReference type="EMBL" id="KAF7849720.1"/>
    </source>
</evidence>
<feature type="transmembrane region" description="Helical" evidence="7">
    <location>
        <begin position="7"/>
        <end position="28"/>
    </location>
</feature>
<feature type="transmembrane region" description="Helical" evidence="7">
    <location>
        <begin position="137"/>
        <end position="159"/>
    </location>
</feature>
<feature type="transmembrane region" description="Helical" evidence="7">
    <location>
        <begin position="72"/>
        <end position="93"/>
    </location>
</feature>
<dbReference type="OrthoDB" id="40134at2759"/>
<evidence type="ECO:0000259" key="8">
    <source>
        <dbReference type="Pfam" id="PF01490"/>
    </source>
</evidence>
<keyword evidence="4" id="KW-0029">Amino-acid transport</keyword>
<keyword evidence="10" id="KW-1185">Reference proteome</keyword>
<feature type="domain" description="Amino acid transporter transmembrane" evidence="8">
    <location>
        <begin position="2"/>
        <end position="410"/>
    </location>
</feature>
<dbReference type="AlphaFoldDB" id="A0A8T0CQ30"/>
<dbReference type="InterPro" id="IPR013057">
    <property type="entry name" value="AA_transpt_TM"/>
</dbReference>
<evidence type="ECO:0000256" key="4">
    <source>
        <dbReference type="ARBA" id="ARBA00022970"/>
    </source>
</evidence>
<evidence type="ECO:0000256" key="3">
    <source>
        <dbReference type="ARBA" id="ARBA00022692"/>
    </source>
</evidence>
<accession>A0A8T0CQ30</accession>
<feature type="transmembrane region" description="Helical" evidence="7">
    <location>
        <begin position="224"/>
        <end position="245"/>
    </location>
</feature>
<evidence type="ECO:0000256" key="1">
    <source>
        <dbReference type="ARBA" id="ARBA00004370"/>
    </source>
</evidence>
<comment type="caution">
    <text evidence="9">The sequence shown here is derived from an EMBL/GenBank/DDBJ whole genome shotgun (WGS) entry which is preliminary data.</text>
</comment>
<feature type="transmembrane region" description="Helical" evidence="7">
    <location>
        <begin position="114"/>
        <end position="131"/>
    </location>
</feature>
<evidence type="ECO:0000256" key="7">
    <source>
        <dbReference type="SAM" id="Phobius"/>
    </source>
</evidence>
<keyword evidence="2" id="KW-0813">Transport</keyword>
<evidence type="ECO:0000256" key="2">
    <source>
        <dbReference type="ARBA" id="ARBA00022448"/>
    </source>
</evidence>
<dbReference type="Proteomes" id="UP000806378">
    <property type="component" value="Unassembled WGS sequence"/>
</dbReference>
<proteinExistence type="predicted"/>
<organism evidence="9 10">
    <name type="scientific">Corymbia citriodora subsp. variegata</name>
    <dbReference type="NCBI Taxonomy" id="360336"/>
    <lineage>
        <taxon>Eukaryota</taxon>
        <taxon>Viridiplantae</taxon>
        <taxon>Streptophyta</taxon>
        <taxon>Embryophyta</taxon>
        <taxon>Tracheophyta</taxon>
        <taxon>Spermatophyta</taxon>
        <taxon>Magnoliopsida</taxon>
        <taxon>eudicotyledons</taxon>
        <taxon>Gunneridae</taxon>
        <taxon>Pentapetalae</taxon>
        <taxon>rosids</taxon>
        <taxon>malvids</taxon>
        <taxon>Myrtales</taxon>
        <taxon>Myrtaceae</taxon>
        <taxon>Myrtoideae</taxon>
        <taxon>Eucalypteae</taxon>
        <taxon>Corymbia</taxon>
    </lineage>
</organism>
<reference evidence="9" key="1">
    <citation type="submission" date="2020-05" db="EMBL/GenBank/DDBJ databases">
        <title>WGS assembly of Corymbia citriodora subspecies variegata.</title>
        <authorList>
            <person name="Barry K."/>
            <person name="Hundley H."/>
            <person name="Shu S."/>
            <person name="Jenkins J."/>
            <person name="Grimwood J."/>
            <person name="Baten A."/>
        </authorList>
    </citation>
    <scope>NUCLEOTIDE SEQUENCE</scope>
    <source>
        <strain evidence="9">CV2-018</strain>
    </source>
</reference>
<sequence length="423" mass="47419">MSLPWAVAQLGWIAGPAVIFLFSFITYYTSTLLAACYRLGNPIIGEQNYPYMDVVRSILGGTKAKICGLLQYLNLFGVAIGWTVAFSVSMMAIDRSNCFHKKNNNSLYNKSSNSYIIAFGVIEIILSQIPIFDQLWWLHIVITIMSFTYATIGLALSIARVAENGKFKGSFTGISIDTVTQTQKVWRIFQALGNIAFAYSYSIEIQDMSKSPPSEAKTMKNATLVSVVVTTIFYMLYGCMGYAAFGDMAPGNLLAGFGFFNPCWLVDIANASIAIHLLRTYQVYTRPLFGFIEDYAERRFEHSPFVTKEIEISVLGFRPYKLKVFKLIWRTIFVILTTGISMLLPFFNDVVGLLGALGFWPLAVYFPVEMYIAQMKIPKWSTKWLCLQMLSVACLIITIATAAGSIAGVVLDLKSYKPFRTRY</sequence>
<dbReference type="Pfam" id="PF01490">
    <property type="entry name" value="Aa_trans"/>
    <property type="match status" value="1"/>
</dbReference>
<feature type="transmembrane region" description="Helical" evidence="7">
    <location>
        <begin position="353"/>
        <end position="372"/>
    </location>
</feature>
<dbReference type="Gramene" id="rna-gnl|WGS:JABURB|Cocit.L0355.1">
    <property type="protein sequence ID" value="cds-KAF7849720.1"/>
    <property type="gene ID" value="gene-BT93_L0355"/>
</dbReference>
<keyword evidence="5 7" id="KW-1133">Transmembrane helix</keyword>
<dbReference type="EMBL" id="MU089713">
    <property type="protein sequence ID" value="KAF7849720.1"/>
    <property type="molecule type" value="Genomic_DNA"/>
</dbReference>
<keyword evidence="6 7" id="KW-0472">Membrane</keyword>
<name>A0A8T0CQ30_CORYI</name>
<protein>
    <recommendedName>
        <fullName evidence="8">Amino acid transporter transmembrane domain-containing protein</fullName>
    </recommendedName>
</protein>
<keyword evidence="3 7" id="KW-0812">Transmembrane</keyword>
<feature type="transmembrane region" description="Helical" evidence="7">
    <location>
        <begin position="257"/>
        <end position="278"/>
    </location>
</feature>
<dbReference type="GO" id="GO:0006865">
    <property type="term" value="P:amino acid transport"/>
    <property type="evidence" value="ECO:0007669"/>
    <property type="project" value="UniProtKB-KW"/>
</dbReference>
<evidence type="ECO:0000256" key="5">
    <source>
        <dbReference type="ARBA" id="ARBA00022989"/>
    </source>
</evidence>
<evidence type="ECO:0000313" key="10">
    <source>
        <dbReference type="Proteomes" id="UP000806378"/>
    </source>
</evidence>
<comment type="subcellular location">
    <subcellularLocation>
        <location evidence="1">Membrane</location>
    </subcellularLocation>
</comment>
<gene>
    <name evidence="9" type="ORF">BT93_L0355</name>
</gene>
<evidence type="ECO:0000256" key="6">
    <source>
        <dbReference type="ARBA" id="ARBA00023136"/>
    </source>
</evidence>
<feature type="transmembrane region" description="Helical" evidence="7">
    <location>
        <begin position="384"/>
        <end position="411"/>
    </location>
</feature>
<feature type="transmembrane region" description="Helical" evidence="7">
    <location>
        <begin position="327"/>
        <end position="347"/>
    </location>
</feature>
<dbReference type="GO" id="GO:0016020">
    <property type="term" value="C:membrane"/>
    <property type="evidence" value="ECO:0007669"/>
    <property type="project" value="UniProtKB-SubCell"/>
</dbReference>
<dbReference type="PANTHER" id="PTHR48017">
    <property type="entry name" value="OS05G0424000 PROTEIN-RELATED"/>
    <property type="match status" value="1"/>
</dbReference>